<evidence type="ECO:0000256" key="1">
    <source>
        <dbReference type="ARBA" id="ARBA00001968"/>
    </source>
</evidence>
<dbReference type="Proteomes" id="UP000620124">
    <property type="component" value="Unassembled WGS sequence"/>
</dbReference>
<dbReference type="GO" id="GO:0004518">
    <property type="term" value="F:nuclease activity"/>
    <property type="evidence" value="ECO:0007669"/>
    <property type="project" value="UniProtKB-KW"/>
</dbReference>
<proteinExistence type="inferred from homology"/>
<keyword evidence="5" id="KW-0479">Metal-binding</keyword>
<feature type="compositionally biased region" description="Acidic residues" evidence="8">
    <location>
        <begin position="389"/>
        <end position="400"/>
    </location>
</feature>
<keyword evidence="11" id="KW-1185">Reference proteome</keyword>
<dbReference type="InterPro" id="IPR045249">
    <property type="entry name" value="HARBI1-like"/>
</dbReference>
<evidence type="ECO:0000256" key="6">
    <source>
        <dbReference type="ARBA" id="ARBA00022801"/>
    </source>
</evidence>
<keyword evidence="6" id="KW-0378">Hydrolase</keyword>
<comment type="cofactor">
    <cofactor evidence="1">
        <name>a divalent metal cation</name>
        <dbReference type="ChEBI" id="CHEBI:60240"/>
    </cofactor>
</comment>
<dbReference type="Pfam" id="PF13359">
    <property type="entry name" value="DDE_Tnp_4"/>
    <property type="match status" value="1"/>
</dbReference>
<evidence type="ECO:0000313" key="10">
    <source>
        <dbReference type="EMBL" id="KAF7362660.1"/>
    </source>
</evidence>
<gene>
    <name evidence="10" type="ORF">MVEN_00615300</name>
</gene>
<dbReference type="EMBL" id="JACAZI010000004">
    <property type="protein sequence ID" value="KAF7362660.1"/>
    <property type="molecule type" value="Genomic_DNA"/>
</dbReference>
<evidence type="ECO:0000256" key="4">
    <source>
        <dbReference type="ARBA" id="ARBA00022722"/>
    </source>
</evidence>
<comment type="caution">
    <text evidence="10">The sequence shown here is derived from an EMBL/GenBank/DDBJ whole genome shotgun (WGS) entry which is preliminary data.</text>
</comment>
<name>A0A8H6YRK3_9AGAR</name>
<keyword evidence="7" id="KW-0539">Nucleus</keyword>
<comment type="similarity">
    <text evidence="3">Belongs to the HARBI1 family.</text>
</comment>
<evidence type="ECO:0000313" key="11">
    <source>
        <dbReference type="Proteomes" id="UP000620124"/>
    </source>
</evidence>
<sequence length="440" mass="50452">MTRTTKTQIQSDILHLAETLLAASTLLEDDPDDPDLFGMNEEDTECFSDDISDVLDLAALNWVELAQYMAGDGSRGTYDQIAKSKDFFGICLRAPDREFRHMFRVGRDLFDYLVQVLAPNPIFLSKGRRPQRHVKYQLGCFLIRYGSIGSDTIGTAQKLSIGFGTVFLYCRRVTRAIRELRTQFVGWPTAERKTVIRRDIKDRSGFAKCLGAGDGSLIRFCEVPREDGHLFQSRKKFFGTNMQATCDHEKRFTSFELGWPGAVTDSKIWKNSDIWQRRHLYFENNEYILVDKGYPSSPYTVRPFDEPEIAAATAEDKGRMRAFNHRLSSVRIVIEHAFGLLKGRFPSLRGMGAHNSVQDMYRVIEALIILHNIAIDFKDKPDERWCMDENPDDQEDENDADDHPLVQDVLGPAQVPAYETAEWLKERGRMKRLAILNLLF</sequence>
<dbReference type="GO" id="GO:0046872">
    <property type="term" value="F:metal ion binding"/>
    <property type="evidence" value="ECO:0007669"/>
    <property type="project" value="UniProtKB-KW"/>
</dbReference>
<dbReference type="PANTHER" id="PTHR22930:SF85">
    <property type="entry name" value="GH03217P-RELATED"/>
    <property type="match status" value="1"/>
</dbReference>
<dbReference type="AlphaFoldDB" id="A0A8H6YRK3"/>
<dbReference type="InterPro" id="IPR027806">
    <property type="entry name" value="HARBI1_dom"/>
</dbReference>
<comment type="subcellular location">
    <subcellularLocation>
        <location evidence="2">Nucleus</location>
    </subcellularLocation>
</comment>
<evidence type="ECO:0000256" key="2">
    <source>
        <dbReference type="ARBA" id="ARBA00004123"/>
    </source>
</evidence>
<organism evidence="10 11">
    <name type="scientific">Mycena venus</name>
    <dbReference type="NCBI Taxonomy" id="2733690"/>
    <lineage>
        <taxon>Eukaryota</taxon>
        <taxon>Fungi</taxon>
        <taxon>Dikarya</taxon>
        <taxon>Basidiomycota</taxon>
        <taxon>Agaricomycotina</taxon>
        <taxon>Agaricomycetes</taxon>
        <taxon>Agaricomycetidae</taxon>
        <taxon>Agaricales</taxon>
        <taxon>Marasmiineae</taxon>
        <taxon>Mycenaceae</taxon>
        <taxon>Mycena</taxon>
    </lineage>
</organism>
<dbReference type="OrthoDB" id="3233403at2759"/>
<protein>
    <submittedName>
        <fullName evidence="10">DDE Tnp4 domain-containing protein</fullName>
    </submittedName>
</protein>
<dbReference type="GO" id="GO:0005634">
    <property type="term" value="C:nucleus"/>
    <property type="evidence" value="ECO:0007669"/>
    <property type="project" value="UniProtKB-SubCell"/>
</dbReference>
<evidence type="ECO:0000256" key="3">
    <source>
        <dbReference type="ARBA" id="ARBA00006958"/>
    </source>
</evidence>
<accession>A0A8H6YRK3</accession>
<evidence type="ECO:0000259" key="9">
    <source>
        <dbReference type="Pfam" id="PF13359"/>
    </source>
</evidence>
<dbReference type="PANTHER" id="PTHR22930">
    <property type="match status" value="1"/>
</dbReference>
<reference evidence="10" key="1">
    <citation type="submission" date="2020-05" db="EMBL/GenBank/DDBJ databases">
        <title>Mycena genomes resolve the evolution of fungal bioluminescence.</title>
        <authorList>
            <person name="Tsai I.J."/>
        </authorList>
    </citation>
    <scope>NUCLEOTIDE SEQUENCE</scope>
    <source>
        <strain evidence="10">CCC161011</strain>
    </source>
</reference>
<keyword evidence="4" id="KW-0540">Nuclease</keyword>
<feature type="region of interest" description="Disordered" evidence="8">
    <location>
        <begin position="384"/>
        <end position="405"/>
    </location>
</feature>
<evidence type="ECO:0000256" key="7">
    <source>
        <dbReference type="ARBA" id="ARBA00023242"/>
    </source>
</evidence>
<feature type="domain" description="DDE Tnp4" evidence="9">
    <location>
        <begin position="214"/>
        <end position="372"/>
    </location>
</feature>
<evidence type="ECO:0000256" key="5">
    <source>
        <dbReference type="ARBA" id="ARBA00022723"/>
    </source>
</evidence>
<evidence type="ECO:0000256" key="8">
    <source>
        <dbReference type="SAM" id="MobiDB-lite"/>
    </source>
</evidence>
<dbReference type="GO" id="GO:0016787">
    <property type="term" value="F:hydrolase activity"/>
    <property type="evidence" value="ECO:0007669"/>
    <property type="project" value="UniProtKB-KW"/>
</dbReference>